<dbReference type="EMBL" id="LFJN01000015">
    <property type="protein sequence ID" value="KPI39476.1"/>
    <property type="molecule type" value="Genomic_DNA"/>
</dbReference>
<keyword evidence="3 8" id="KW-0812">Transmembrane</keyword>
<keyword evidence="10" id="KW-1185">Reference proteome</keyword>
<dbReference type="VEuPathDB" id="FungiDB:AB675_5121"/>
<evidence type="ECO:0000256" key="2">
    <source>
        <dbReference type="ARBA" id="ARBA00004394"/>
    </source>
</evidence>
<dbReference type="PANTHER" id="PTHR16133">
    <property type="entry name" value="SOLUTE CARRIER FAMILY 39 ZINC TRANSPORTER , MEMBER 9-RELATED"/>
    <property type="match status" value="1"/>
</dbReference>
<evidence type="ECO:0000256" key="5">
    <source>
        <dbReference type="ARBA" id="ARBA00023034"/>
    </source>
</evidence>
<evidence type="ECO:0000313" key="10">
    <source>
        <dbReference type="Proteomes" id="UP000038010"/>
    </source>
</evidence>
<proteinExistence type="predicted"/>
<accession>A0A0N1H8J1</accession>
<dbReference type="AlphaFoldDB" id="A0A0N1H8J1"/>
<dbReference type="InterPro" id="IPR003689">
    <property type="entry name" value="ZIP"/>
</dbReference>
<evidence type="ECO:0000256" key="3">
    <source>
        <dbReference type="ARBA" id="ARBA00022692"/>
    </source>
</evidence>
<dbReference type="GeneID" id="28737189"/>
<feature type="transmembrane region" description="Helical" evidence="8">
    <location>
        <begin position="29"/>
        <end position="50"/>
    </location>
</feature>
<keyword evidence="6 8" id="KW-0472">Membrane</keyword>
<evidence type="ECO:0000256" key="4">
    <source>
        <dbReference type="ARBA" id="ARBA00022989"/>
    </source>
</evidence>
<evidence type="ECO:0000256" key="1">
    <source>
        <dbReference type="ARBA" id="ARBA00004127"/>
    </source>
</evidence>
<dbReference type="GO" id="GO:0046873">
    <property type="term" value="F:metal ion transmembrane transporter activity"/>
    <property type="evidence" value="ECO:0007669"/>
    <property type="project" value="InterPro"/>
</dbReference>
<protein>
    <submittedName>
        <fullName evidence="9">Zinc transporter ZIP9</fullName>
    </submittedName>
</protein>
<feature type="region of interest" description="Disordered" evidence="7">
    <location>
        <begin position="88"/>
        <end position="116"/>
    </location>
</feature>
<dbReference type="Pfam" id="PF02535">
    <property type="entry name" value="Zip"/>
    <property type="match status" value="1"/>
</dbReference>
<sequence>MVHKAPAAFGLTSILLKQGLSKRSARGHLVLFSLAAPAGAIITYIIANVLGGITSSTVEGTTFWTGMLLLFSGGTFLYVAMHAMQETSRSHHESSSQGGANGFVDGGRDSQQSEEEKPSMVDLGAAVFGMILPLFLQIGHAH</sequence>
<dbReference type="Proteomes" id="UP000038010">
    <property type="component" value="Unassembled WGS sequence"/>
</dbReference>
<dbReference type="InterPro" id="IPR045891">
    <property type="entry name" value="ZIP9"/>
</dbReference>
<comment type="caution">
    <text evidence="9">The sequence shown here is derived from an EMBL/GenBank/DDBJ whole genome shotgun (WGS) entry which is preliminary data.</text>
</comment>
<dbReference type="GO" id="GO:0000139">
    <property type="term" value="C:Golgi membrane"/>
    <property type="evidence" value="ECO:0007669"/>
    <property type="project" value="UniProtKB-SubCell"/>
</dbReference>
<dbReference type="PANTHER" id="PTHR16133:SF0">
    <property type="entry name" value="ZINC_IRON REGULATED TRANSPORTER-RELATED PROTEIN 102B, ISOFORM E"/>
    <property type="match status" value="1"/>
</dbReference>
<dbReference type="STRING" id="1664694.A0A0N1H8J1"/>
<keyword evidence="5" id="KW-0333">Golgi apparatus</keyword>
<name>A0A0N1H8J1_9EURO</name>
<comment type="subcellular location">
    <subcellularLocation>
        <location evidence="1">Endomembrane system</location>
        <topology evidence="1">Multi-pass membrane protein</topology>
    </subcellularLocation>
    <subcellularLocation>
        <location evidence="2">Golgi apparatus membrane</location>
    </subcellularLocation>
</comment>
<evidence type="ECO:0000256" key="6">
    <source>
        <dbReference type="ARBA" id="ARBA00023136"/>
    </source>
</evidence>
<reference evidence="9 10" key="1">
    <citation type="submission" date="2015-06" db="EMBL/GenBank/DDBJ databases">
        <title>Draft genome of the ant-associated black yeast Phialophora attae CBS 131958.</title>
        <authorList>
            <person name="Moreno L.F."/>
            <person name="Stielow B.J."/>
            <person name="de Hoog S."/>
            <person name="Vicente V.A."/>
            <person name="Weiss V.A."/>
            <person name="de Vries M."/>
            <person name="Cruz L.M."/>
            <person name="Souza E.M."/>
        </authorList>
    </citation>
    <scope>NUCLEOTIDE SEQUENCE [LARGE SCALE GENOMIC DNA]</scope>
    <source>
        <strain evidence="9 10">CBS 131958</strain>
    </source>
</reference>
<evidence type="ECO:0000256" key="7">
    <source>
        <dbReference type="SAM" id="MobiDB-lite"/>
    </source>
</evidence>
<evidence type="ECO:0000256" key="8">
    <source>
        <dbReference type="SAM" id="Phobius"/>
    </source>
</evidence>
<gene>
    <name evidence="9" type="ORF">AB675_5121</name>
</gene>
<evidence type="ECO:0000313" key="9">
    <source>
        <dbReference type="EMBL" id="KPI39476.1"/>
    </source>
</evidence>
<dbReference type="GO" id="GO:0006829">
    <property type="term" value="P:zinc ion transport"/>
    <property type="evidence" value="ECO:0007669"/>
    <property type="project" value="InterPro"/>
</dbReference>
<keyword evidence="4 8" id="KW-1133">Transmembrane helix</keyword>
<organism evidence="9 10">
    <name type="scientific">Cyphellophora attinorum</name>
    <dbReference type="NCBI Taxonomy" id="1664694"/>
    <lineage>
        <taxon>Eukaryota</taxon>
        <taxon>Fungi</taxon>
        <taxon>Dikarya</taxon>
        <taxon>Ascomycota</taxon>
        <taxon>Pezizomycotina</taxon>
        <taxon>Eurotiomycetes</taxon>
        <taxon>Chaetothyriomycetidae</taxon>
        <taxon>Chaetothyriales</taxon>
        <taxon>Cyphellophoraceae</taxon>
        <taxon>Cyphellophora</taxon>
    </lineage>
</organism>
<feature type="transmembrane region" description="Helical" evidence="8">
    <location>
        <begin position="62"/>
        <end position="81"/>
    </location>
</feature>
<dbReference type="RefSeq" id="XP_017999439.1">
    <property type="nucleotide sequence ID" value="XM_018145309.1"/>
</dbReference>
<dbReference type="OrthoDB" id="19859at2759"/>